<comment type="similarity">
    <text evidence="1">Belongs to the IUNH family.</text>
</comment>
<protein>
    <recommendedName>
        <fullName evidence="5">Inosine/uridine-preferring nucleoside hydrolase domain-containing protein</fullName>
    </recommendedName>
</protein>
<dbReference type="GO" id="GO:0005829">
    <property type="term" value="C:cytosol"/>
    <property type="evidence" value="ECO:0007669"/>
    <property type="project" value="TreeGrafter"/>
</dbReference>
<evidence type="ECO:0000256" key="3">
    <source>
        <dbReference type="ARBA" id="ARBA00023295"/>
    </source>
</evidence>
<dbReference type="OrthoDB" id="5783963at2759"/>
<dbReference type="GO" id="GO:0008477">
    <property type="term" value="F:purine nucleosidase activity"/>
    <property type="evidence" value="ECO:0007669"/>
    <property type="project" value="TreeGrafter"/>
</dbReference>
<evidence type="ECO:0000259" key="5">
    <source>
        <dbReference type="Pfam" id="PF01156"/>
    </source>
</evidence>
<keyword evidence="7" id="KW-1185">Reference proteome</keyword>
<dbReference type="PANTHER" id="PTHR12304">
    <property type="entry name" value="INOSINE-URIDINE PREFERRING NUCLEOSIDE HYDROLASE"/>
    <property type="match status" value="1"/>
</dbReference>
<keyword evidence="4" id="KW-0472">Membrane</keyword>
<name>A0A061J4D1_TRYRA</name>
<feature type="domain" description="Inosine/uridine-preferring nucleoside hydrolase" evidence="5">
    <location>
        <begin position="67"/>
        <end position="416"/>
    </location>
</feature>
<gene>
    <name evidence="6" type="ORF">TRSC58_04155</name>
</gene>
<dbReference type="VEuPathDB" id="TriTrypDB:TRSC58_04155"/>
<dbReference type="GO" id="GO:0006152">
    <property type="term" value="P:purine nucleoside catabolic process"/>
    <property type="evidence" value="ECO:0007669"/>
    <property type="project" value="TreeGrafter"/>
</dbReference>
<dbReference type="InterPro" id="IPR023186">
    <property type="entry name" value="IUNH"/>
</dbReference>
<dbReference type="Gene3D" id="3.90.245.10">
    <property type="entry name" value="Ribonucleoside hydrolase-like"/>
    <property type="match status" value="1"/>
</dbReference>
<dbReference type="InterPro" id="IPR036452">
    <property type="entry name" value="Ribo_hydro-like"/>
</dbReference>
<keyword evidence="2" id="KW-0378">Hydrolase</keyword>
<evidence type="ECO:0000256" key="4">
    <source>
        <dbReference type="SAM" id="Phobius"/>
    </source>
</evidence>
<organism evidence="6 7">
    <name type="scientific">Trypanosoma rangeli SC58</name>
    <dbReference type="NCBI Taxonomy" id="429131"/>
    <lineage>
        <taxon>Eukaryota</taxon>
        <taxon>Discoba</taxon>
        <taxon>Euglenozoa</taxon>
        <taxon>Kinetoplastea</taxon>
        <taxon>Metakinetoplastina</taxon>
        <taxon>Trypanosomatida</taxon>
        <taxon>Trypanosomatidae</taxon>
        <taxon>Trypanosoma</taxon>
        <taxon>Herpetosoma</taxon>
    </lineage>
</organism>
<dbReference type="PANTHER" id="PTHR12304:SF4">
    <property type="entry name" value="URIDINE NUCLEOSIDASE"/>
    <property type="match status" value="1"/>
</dbReference>
<reference evidence="6 7" key="1">
    <citation type="submission" date="2013-07" db="EMBL/GenBank/DDBJ databases">
        <authorList>
            <person name="Stoco P.H."/>
            <person name="Wagner G."/>
            <person name="Gerber A."/>
            <person name="Zaha A."/>
            <person name="Thompson C."/>
            <person name="Bartholomeu D.C."/>
            <person name="Luckemeyer D.D."/>
            <person name="Bahia D."/>
            <person name="Loreto E."/>
            <person name="Prestes E.B."/>
            <person name="Lima F.M."/>
            <person name="Rodrigues-Luiz G."/>
            <person name="Vallejo G.A."/>
            <person name="Filho J.F."/>
            <person name="Monteiro K.M."/>
            <person name="Tyler K.M."/>
            <person name="de Almeida L.G."/>
            <person name="Ortiz M.F."/>
            <person name="Siervo M.A."/>
            <person name="de Moraes M.H."/>
            <person name="Cunha O.L."/>
            <person name="Mendonca-Neto R."/>
            <person name="Silva R."/>
            <person name="Teixeira S.M."/>
            <person name="Murta S.M."/>
            <person name="Sincero T.C."/>
            <person name="Mendes T.A."/>
            <person name="Urmenyi T.P."/>
            <person name="Silva V.G."/>
            <person name="da Rocha W.D."/>
            <person name="Andersson B."/>
            <person name="Romanha A.J."/>
            <person name="Steindel M."/>
            <person name="de Vasconcelos A.T."/>
            <person name="Grisard E.C."/>
        </authorList>
    </citation>
    <scope>NUCLEOTIDE SEQUENCE [LARGE SCALE GENOMIC DNA]</scope>
    <source>
        <strain evidence="6 7">SC58</strain>
    </source>
</reference>
<dbReference type="AlphaFoldDB" id="A0A061J4D1"/>
<sequence length="427" mass="46610">MDRLQQWQTQWKDLPQPRKIKALRLVVFGCYALALFFFVVYAFGGTKKRVSEPARVVVFMETTPGALMALRYLAKRADVSTAMIVLTVNAWNANLNAAYDNTVAFLAMLKRESVLKYDVPVYYGSSVAQVNARFSDEIMFPVDGGKAPNTTACTYRRVIRPDLSLAADSLFGASELLDGVPLFASESGHGDGGDNGLRGQYEFFDTPLSKYLSDHAAAFLVLGPSTDAASFLQQHSKLRAKVSHIFLAGGALKMAGDTRLVYPPNWRSEQHTFFDPLAANYMVSGAHGRPVDLLPLDALPQWPTSLYAALITSRVNPSTTSSSLANASAQVVARAFIGYSEQFGIDKLMPVEVLAAPYFADAVTRGGATVAEMSLLVANGVAMSTDGLIGAPSSEQRQKKSFRVKVVLHLKEGMFWSRLEAVDRLRV</sequence>
<proteinExistence type="inferred from homology"/>
<evidence type="ECO:0000313" key="7">
    <source>
        <dbReference type="Proteomes" id="UP000031737"/>
    </source>
</evidence>
<feature type="transmembrane region" description="Helical" evidence="4">
    <location>
        <begin position="21"/>
        <end position="44"/>
    </location>
</feature>
<keyword evidence="4" id="KW-1133">Transmembrane helix</keyword>
<dbReference type="EMBL" id="AUPL01004155">
    <property type="protein sequence ID" value="ESL08147.1"/>
    <property type="molecule type" value="Genomic_DNA"/>
</dbReference>
<dbReference type="Pfam" id="PF01156">
    <property type="entry name" value="IU_nuc_hydro"/>
    <property type="match status" value="1"/>
</dbReference>
<evidence type="ECO:0000313" key="6">
    <source>
        <dbReference type="EMBL" id="ESL08147.1"/>
    </source>
</evidence>
<evidence type="ECO:0000256" key="2">
    <source>
        <dbReference type="ARBA" id="ARBA00022801"/>
    </source>
</evidence>
<comment type="caution">
    <text evidence="6">The sequence shown here is derived from an EMBL/GenBank/DDBJ whole genome shotgun (WGS) entry which is preliminary data.</text>
</comment>
<dbReference type="SUPFAM" id="SSF53590">
    <property type="entry name" value="Nucleoside hydrolase"/>
    <property type="match status" value="1"/>
</dbReference>
<dbReference type="InterPro" id="IPR001910">
    <property type="entry name" value="Inosine/uridine_hydrolase_dom"/>
</dbReference>
<dbReference type="Proteomes" id="UP000031737">
    <property type="component" value="Unassembled WGS sequence"/>
</dbReference>
<keyword evidence="4" id="KW-0812">Transmembrane</keyword>
<keyword evidence="3" id="KW-0326">Glycosidase</keyword>
<evidence type="ECO:0000256" key="1">
    <source>
        <dbReference type="ARBA" id="ARBA00009176"/>
    </source>
</evidence>
<accession>A0A061J4D1</accession>